<dbReference type="Gene3D" id="1.10.8.80">
    <property type="entry name" value="Magnesium chelatase subunit I, C-Terminal domain"/>
    <property type="match status" value="1"/>
</dbReference>
<comment type="pathway">
    <text evidence="2">Porphyrin-containing compound metabolism.</text>
</comment>
<reference evidence="5" key="1">
    <citation type="submission" date="2022-07" db="EMBL/GenBank/DDBJ databases">
        <title>Draft genome sequence of Zalerion maritima ATCC 34329, a (micro)plastics degrading marine fungus.</title>
        <authorList>
            <person name="Paco A."/>
            <person name="Goncalves M.F.M."/>
            <person name="Rocha-Santos T.A.P."/>
            <person name="Alves A."/>
        </authorList>
    </citation>
    <scope>NUCLEOTIDE SEQUENCE</scope>
    <source>
        <strain evidence="5">ATCC 34329</strain>
    </source>
</reference>
<protein>
    <recommendedName>
        <fullName evidence="1">magnesium chelatase</fullName>
        <ecNumber evidence="1">6.6.1.1</ecNumber>
    </recommendedName>
</protein>
<proteinExistence type="predicted"/>
<dbReference type="Proteomes" id="UP001201980">
    <property type="component" value="Unassembled WGS sequence"/>
</dbReference>
<evidence type="ECO:0000256" key="2">
    <source>
        <dbReference type="ARBA" id="ARBA00023444"/>
    </source>
</evidence>
<keyword evidence="6" id="KW-1185">Reference proteome</keyword>
<accession>A0AAD5RXR4</accession>
<evidence type="ECO:0000256" key="1">
    <source>
        <dbReference type="ARBA" id="ARBA00012825"/>
    </source>
</evidence>
<dbReference type="PANTHER" id="PTHR11603">
    <property type="entry name" value="AAA FAMILY ATPASE"/>
    <property type="match status" value="1"/>
</dbReference>
<evidence type="ECO:0000259" key="4">
    <source>
        <dbReference type="Pfam" id="PF17863"/>
    </source>
</evidence>
<dbReference type="EMBL" id="JAKWBI020000011">
    <property type="protein sequence ID" value="KAJ2906629.1"/>
    <property type="molecule type" value="Genomic_DNA"/>
</dbReference>
<evidence type="ECO:0000313" key="6">
    <source>
        <dbReference type="Proteomes" id="UP001201980"/>
    </source>
</evidence>
<comment type="caution">
    <text evidence="5">The sequence shown here is derived from an EMBL/GenBank/DDBJ whole genome shotgun (WGS) entry which is preliminary data.</text>
</comment>
<feature type="domain" description="ChlI/MoxR AAA lid" evidence="4">
    <location>
        <begin position="311"/>
        <end position="370"/>
    </location>
</feature>
<dbReference type="AlphaFoldDB" id="A0AAD5RXR4"/>
<organism evidence="5 6">
    <name type="scientific">Zalerion maritima</name>
    <dbReference type="NCBI Taxonomy" id="339359"/>
    <lineage>
        <taxon>Eukaryota</taxon>
        <taxon>Fungi</taxon>
        <taxon>Dikarya</taxon>
        <taxon>Ascomycota</taxon>
        <taxon>Pezizomycotina</taxon>
        <taxon>Sordariomycetes</taxon>
        <taxon>Lulworthiomycetidae</taxon>
        <taxon>Lulworthiales</taxon>
        <taxon>Lulworthiaceae</taxon>
        <taxon>Zalerion</taxon>
    </lineage>
</organism>
<sequence length="405" mass="44085">MADDILLAKLHGVSDLELATLLSLICRQHCIVSTEPDDVDRLAQELQLITAHTFALKPIVLDCHHSTSLEDFAAGIQLPPSLTSPTPRPASPYHRQSHLHAHNPQASFGHASYHSGRLAPRTSTATGDSRWPASPVAAAGEVANVVLAKNLDLAPKAVQIQALELLRTRRLFTRSNVLVAPRSFLLIAVLSAPFGGEARLTPHLNDFFYLAHWHDSDDGFMNLEAEWDSKGKGKDAVPSSSSSDDDTASFESVVRTKRGSYSDAGGGRDGGHDGEPLFTEHDISTLANLSQDVSVDVDVIRYQMNLVSFLRLHRAVAGGISPTATKHFGQLMRCLAPLHGLDFVTPSLVALAAKKVYLHRIRVVTPEKERSMQWGSDVRAIKEILQDVGPEDIIDDVLHMVATPL</sequence>
<dbReference type="InterPro" id="IPR041628">
    <property type="entry name" value="ChlI/MoxR_AAA_lid"/>
</dbReference>
<name>A0AAD5RXR4_9PEZI</name>
<evidence type="ECO:0000313" key="5">
    <source>
        <dbReference type="EMBL" id="KAJ2906629.1"/>
    </source>
</evidence>
<dbReference type="Pfam" id="PF17863">
    <property type="entry name" value="AAA_lid_2"/>
    <property type="match status" value="1"/>
</dbReference>
<dbReference type="PANTHER" id="PTHR11603:SF132">
    <property type="entry name" value="C2H2-TYPE DOMAIN-CONTAINING PROTEIN"/>
    <property type="match status" value="1"/>
</dbReference>
<dbReference type="GO" id="GO:0016851">
    <property type="term" value="F:magnesium chelatase activity"/>
    <property type="evidence" value="ECO:0007669"/>
    <property type="project" value="UniProtKB-EC"/>
</dbReference>
<feature type="region of interest" description="Disordered" evidence="3">
    <location>
        <begin position="231"/>
        <end position="277"/>
    </location>
</feature>
<dbReference type="InterPro" id="IPR052041">
    <property type="entry name" value="Nucleic_acid_metab_PIN/TRAM"/>
</dbReference>
<dbReference type="EC" id="6.6.1.1" evidence="1"/>
<evidence type="ECO:0000256" key="3">
    <source>
        <dbReference type="SAM" id="MobiDB-lite"/>
    </source>
</evidence>
<gene>
    <name evidence="5" type="ORF">MKZ38_000884</name>
</gene>